<dbReference type="SUPFAM" id="SSF48264">
    <property type="entry name" value="Cytochrome P450"/>
    <property type="match status" value="1"/>
</dbReference>
<dbReference type="InterPro" id="IPR002403">
    <property type="entry name" value="Cyt_P450_E_grp-IV"/>
</dbReference>
<evidence type="ECO:0000256" key="8">
    <source>
        <dbReference type="RuleBase" id="RU000461"/>
    </source>
</evidence>
<evidence type="ECO:0000256" key="4">
    <source>
        <dbReference type="ARBA" id="ARBA00022723"/>
    </source>
</evidence>
<dbReference type="PRINTS" id="PR00465">
    <property type="entry name" value="EP450IV"/>
</dbReference>
<name>A0A6A6RM33_9PLEO</name>
<dbReference type="PANTHER" id="PTHR46206">
    <property type="entry name" value="CYTOCHROME P450"/>
    <property type="match status" value="1"/>
</dbReference>
<dbReference type="PROSITE" id="PS00086">
    <property type="entry name" value="CYTOCHROME_P450"/>
    <property type="match status" value="1"/>
</dbReference>
<keyword evidence="7 8" id="KW-0349">Heme</keyword>
<dbReference type="GO" id="GO:0005506">
    <property type="term" value="F:iron ion binding"/>
    <property type="evidence" value="ECO:0007669"/>
    <property type="project" value="InterPro"/>
</dbReference>
<dbReference type="EMBL" id="MU006798">
    <property type="protein sequence ID" value="KAF2636430.1"/>
    <property type="molecule type" value="Genomic_DNA"/>
</dbReference>
<dbReference type="Pfam" id="PF00067">
    <property type="entry name" value="p450"/>
    <property type="match status" value="1"/>
</dbReference>
<evidence type="ECO:0000256" key="9">
    <source>
        <dbReference type="SAM" id="Phobius"/>
    </source>
</evidence>
<dbReference type="InterPro" id="IPR036396">
    <property type="entry name" value="Cyt_P450_sf"/>
</dbReference>
<dbReference type="InterPro" id="IPR017972">
    <property type="entry name" value="Cyt_P450_CS"/>
</dbReference>
<dbReference type="PANTHER" id="PTHR46206:SF7">
    <property type="entry name" value="P450, PUTATIVE (EUROFUNG)-RELATED"/>
    <property type="match status" value="1"/>
</dbReference>
<keyword evidence="5 8" id="KW-0560">Oxidoreductase</keyword>
<dbReference type="Gene3D" id="1.10.630.10">
    <property type="entry name" value="Cytochrome P450"/>
    <property type="match status" value="1"/>
</dbReference>
<evidence type="ECO:0000256" key="7">
    <source>
        <dbReference type="PIRSR" id="PIRSR602403-1"/>
    </source>
</evidence>
<proteinExistence type="inferred from homology"/>
<dbReference type="CDD" id="cd11041">
    <property type="entry name" value="CYP503A1-like"/>
    <property type="match status" value="1"/>
</dbReference>
<reference evidence="10" key="1">
    <citation type="journal article" date="2020" name="Stud. Mycol.">
        <title>101 Dothideomycetes genomes: a test case for predicting lifestyles and emergence of pathogens.</title>
        <authorList>
            <person name="Haridas S."/>
            <person name="Albert R."/>
            <person name="Binder M."/>
            <person name="Bloem J."/>
            <person name="Labutti K."/>
            <person name="Salamov A."/>
            <person name="Andreopoulos B."/>
            <person name="Baker S."/>
            <person name="Barry K."/>
            <person name="Bills G."/>
            <person name="Bluhm B."/>
            <person name="Cannon C."/>
            <person name="Castanera R."/>
            <person name="Culley D."/>
            <person name="Daum C."/>
            <person name="Ezra D."/>
            <person name="Gonzalez J."/>
            <person name="Henrissat B."/>
            <person name="Kuo A."/>
            <person name="Liang C."/>
            <person name="Lipzen A."/>
            <person name="Lutzoni F."/>
            <person name="Magnuson J."/>
            <person name="Mondo S."/>
            <person name="Nolan M."/>
            <person name="Ohm R."/>
            <person name="Pangilinan J."/>
            <person name="Park H.-J."/>
            <person name="Ramirez L."/>
            <person name="Alfaro M."/>
            <person name="Sun H."/>
            <person name="Tritt A."/>
            <person name="Yoshinaga Y."/>
            <person name="Zwiers L.-H."/>
            <person name="Turgeon B."/>
            <person name="Goodwin S."/>
            <person name="Spatafora J."/>
            <person name="Crous P."/>
            <person name="Grigoriev I."/>
        </authorList>
    </citation>
    <scope>NUCLEOTIDE SEQUENCE</scope>
    <source>
        <strain evidence="10">CBS 473.64</strain>
    </source>
</reference>
<comment type="similarity">
    <text evidence="3 8">Belongs to the cytochrome P450 family.</text>
</comment>
<feature type="transmembrane region" description="Helical" evidence="9">
    <location>
        <begin position="12"/>
        <end position="30"/>
    </location>
</feature>
<dbReference type="Proteomes" id="UP000799753">
    <property type="component" value="Unassembled WGS sequence"/>
</dbReference>
<evidence type="ECO:0000313" key="10">
    <source>
        <dbReference type="EMBL" id="KAF2636430.1"/>
    </source>
</evidence>
<keyword evidence="4 7" id="KW-0479">Metal-binding</keyword>
<evidence type="ECO:0000256" key="1">
    <source>
        <dbReference type="ARBA" id="ARBA00001971"/>
    </source>
</evidence>
<keyword evidence="9" id="KW-0472">Membrane</keyword>
<keyword evidence="11" id="KW-1185">Reference proteome</keyword>
<gene>
    <name evidence="10" type="ORF">P280DRAFT_150808</name>
</gene>
<evidence type="ECO:0000256" key="5">
    <source>
        <dbReference type="ARBA" id="ARBA00023002"/>
    </source>
</evidence>
<organism evidence="10 11">
    <name type="scientific">Massarina eburnea CBS 473.64</name>
    <dbReference type="NCBI Taxonomy" id="1395130"/>
    <lineage>
        <taxon>Eukaryota</taxon>
        <taxon>Fungi</taxon>
        <taxon>Dikarya</taxon>
        <taxon>Ascomycota</taxon>
        <taxon>Pezizomycotina</taxon>
        <taxon>Dothideomycetes</taxon>
        <taxon>Pleosporomycetidae</taxon>
        <taxon>Pleosporales</taxon>
        <taxon>Massarineae</taxon>
        <taxon>Massarinaceae</taxon>
        <taxon>Massarina</taxon>
    </lineage>
</organism>
<protein>
    <submittedName>
        <fullName evidence="10">Cytochrome P450 monooxygenase-like protein</fullName>
    </submittedName>
</protein>
<comment type="cofactor">
    <cofactor evidence="1 7">
        <name>heme</name>
        <dbReference type="ChEBI" id="CHEBI:30413"/>
    </cofactor>
</comment>
<feature type="binding site" description="axial binding residue" evidence="7">
    <location>
        <position position="453"/>
    </location>
    <ligand>
        <name>heme</name>
        <dbReference type="ChEBI" id="CHEBI:30413"/>
    </ligand>
    <ligandPart>
        <name>Fe</name>
        <dbReference type="ChEBI" id="CHEBI:18248"/>
    </ligandPart>
</feature>
<evidence type="ECO:0000256" key="3">
    <source>
        <dbReference type="ARBA" id="ARBA00010617"/>
    </source>
</evidence>
<dbReference type="InterPro" id="IPR001128">
    <property type="entry name" value="Cyt_P450"/>
</dbReference>
<evidence type="ECO:0000313" key="11">
    <source>
        <dbReference type="Proteomes" id="UP000799753"/>
    </source>
</evidence>
<comment type="pathway">
    <text evidence="2">Mycotoxin biosynthesis.</text>
</comment>
<keyword evidence="9" id="KW-0812">Transmembrane</keyword>
<dbReference type="GO" id="GO:0016705">
    <property type="term" value="F:oxidoreductase activity, acting on paired donors, with incorporation or reduction of molecular oxygen"/>
    <property type="evidence" value="ECO:0007669"/>
    <property type="project" value="InterPro"/>
</dbReference>
<keyword evidence="8 10" id="KW-0503">Monooxygenase</keyword>
<sequence>MESETFASYSHHLQTVAIATIFFAICLLFPKLTYQTSLAKLPLFGNWESGEKQRQLYLNHAKKIYSAGYEKFKDSAYRVATNDGEDNVVIAPRFLPELRKLPDSVLSFPKAIDKVMEVKYTKILTDAPMIVHSVKADLTPALARLNSVVYDEVVESLSEEIPACDDWTPVNMYMALANMVAKISGRVFVGPELCRDKDYLESAIQYTMDVIEVQRSVKLIRPWLRPILAPRLPAVKRLRKREQMAEDLLTPIIASRLEAERNDPTYKKPDDMLSWFMNRSADYGGHSNALLAKFQLGLIFAAIHTTTLTGTNILYTLASQPEYAEPLREEIRAVMAENGGVITTRALQQMVKLDSYMKEVVRFYPLGVTSFTRKVLRGFTLSNGQYIPPGVTIETPSHAVYSDPVNYSETAHVFDGFRFSKIREGGKAADHARNQFVTTNEQNLMFGYGRHACPGRFFAANEIKMLVAKMLLDFDIKNEGDSQERYPNIEMGRQTSVDARKNLLLKRVQV</sequence>
<dbReference type="GO" id="GO:0020037">
    <property type="term" value="F:heme binding"/>
    <property type="evidence" value="ECO:0007669"/>
    <property type="project" value="InterPro"/>
</dbReference>
<evidence type="ECO:0000256" key="6">
    <source>
        <dbReference type="ARBA" id="ARBA00023004"/>
    </source>
</evidence>
<dbReference type="GO" id="GO:0004497">
    <property type="term" value="F:monooxygenase activity"/>
    <property type="evidence" value="ECO:0007669"/>
    <property type="project" value="UniProtKB-KW"/>
</dbReference>
<accession>A0A6A6RM33</accession>
<evidence type="ECO:0000256" key="2">
    <source>
        <dbReference type="ARBA" id="ARBA00004685"/>
    </source>
</evidence>
<keyword evidence="6 7" id="KW-0408">Iron</keyword>
<keyword evidence="9" id="KW-1133">Transmembrane helix</keyword>
<dbReference type="AlphaFoldDB" id="A0A6A6RM33"/>
<dbReference type="OrthoDB" id="1844152at2759"/>